<sequence>MGEAFGRKLYAEIFSRFSMDGFQDLANDLRFRLNLIEQEITACTGSDFWPEYLDHSIFPILWADDLIGNPPSPPGPGLAFPGEFPPIPPPSVPEQALHRPFPIMARPQGVNPPPPPPNHAAMPAAFPDLPPRANNRRGRPRY</sequence>
<evidence type="ECO:0000313" key="3">
    <source>
        <dbReference type="Proteomes" id="UP000653305"/>
    </source>
</evidence>
<keyword evidence="3" id="KW-1185">Reference proteome</keyword>
<evidence type="ECO:0000256" key="1">
    <source>
        <dbReference type="SAM" id="MobiDB-lite"/>
    </source>
</evidence>
<dbReference type="AlphaFoldDB" id="A0A830CJ59"/>
<comment type="caution">
    <text evidence="2">The sequence shown here is derived from an EMBL/GenBank/DDBJ whole genome shotgun (WGS) entry which is preliminary data.</text>
</comment>
<proteinExistence type="predicted"/>
<name>A0A830CJ59_9LAMI</name>
<protein>
    <submittedName>
        <fullName evidence="2">Uncharacterized protein</fullName>
    </submittedName>
</protein>
<reference evidence="2" key="1">
    <citation type="submission" date="2020-07" db="EMBL/GenBank/DDBJ databases">
        <title>Ethylene signaling mediates host invasion by parasitic plants.</title>
        <authorList>
            <person name="Yoshida S."/>
        </authorList>
    </citation>
    <scope>NUCLEOTIDE SEQUENCE</scope>
    <source>
        <strain evidence="2">Okayama</strain>
    </source>
</reference>
<evidence type="ECO:0000313" key="2">
    <source>
        <dbReference type="EMBL" id="GFP96324.1"/>
    </source>
</evidence>
<accession>A0A830CJ59</accession>
<feature type="region of interest" description="Disordered" evidence="1">
    <location>
        <begin position="72"/>
        <end position="142"/>
    </location>
</feature>
<feature type="compositionally biased region" description="Pro residues" evidence="1">
    <location>
        <begin position="83"/>
        <end position="92"/>
    </location>
</feature>
<organism evidence="2 3">
    <name type="scientific">Phtheirospermum japonicum</name>
    <dbReference type="NCBI Taxonomy" id="374723"/>
    <lineage>
        <taxon>Eukaryota</taxon>
        <taxon>Viridiplantae</taxon>
        <taxon>Streptophyta</taxon>
        <taxon>Embryophyta</taxon>
        <taxon>Tracheophyta</taxon>
        <taxon>Spermatophyta</taxon>
        <taxon>Magnoliopsida</taxon>
        <taxon>eudicotyledons</taxon>
        <taxon>Gunneridae</taxon>
        <taxon>Pentapetalae</taxon>
        <taxon>asterids</taxon>
        <taxon>lamiids</taxon>
        <taxon>Lamiales</taxon>
        <taxon>Orobanchaceae</taxon>
        <taxon>Orobanchaceae incertae sedis</taxon>
        <taxon>Phtheirospermum</taxon>
    </lineage>
</organism>
<dbReference type="EMBL" id="BMAC01000433">
    <property type="protein sequence ID" value="GFP96324.1"/>
    <property type="molecule type" value="Genomic_DNA"/>
</dbReference>
<gene>
    <name evidence="2" type="ORF">PHJA_001776500</name>
</gene>
<dbReference type="Proteomes" id="UP000653305">
    <property type="component" value="Unassembled WGS sequence"/>
</dbReference>
<feature type="compositionally biased region" description="Low complexity" evidence="1">
    <location>
        <begin position="119"/>
        <end position="133"/>
    </location>
</feature>